<reference evidence="3 4" key="1">
    <citation type="submission" date="2018-09" db="EMBL/GenBank/DDBJ databases">
        <title>Marinorhizobium profundi gen. nov., sp. nov., isolated from a deep-sea sediment sample from the New Britain Trench and proposal of Marinorhizobiaceae fam. nov. in the order Rhizobiales of the class Alphaproteobacteria.</title>
        <authorList>
            <person name="Cao J."/>
        </authorList>
    </citation>
    <scope>NUCLEOTIDE SEQUENCE [LARGE SCALE GENOMIC DNA]</scope>
    <source>
        <strain evidence="3 4">WS11</strain>
    </source>
</reference>
<dbReference type="NCBIfam" id="TIGR02964">
    <property type="entry name" value="xanthine_xdhC"/>
    <property type="match status" value="1"/>
</dbReference>
<dbReference type="OrthoDB" id="61481at2"/>
<keyword evidence="4" id="KW-1185">Reference proteome</keyword>
<dbReference type="Pfam" id="PF13478">
    <property type="entry name" value="XdhC_C"/>
    <property type="match status" value="1"/>
</dbReference>
<proteinExistence type="predicted"/>
<dbReference type="AlphaFoldDB" id="A0A3Q8XNK0"/>
<evidence type="ECO:0000259" key="2">
    <source>
        <dbReference type="Pfam" id="PF13478"/>
    </source>
</evidence>
<feature type="domain" description="XdhC Rossmann" evidence="2">
    <location>
        <begin position="119"/>
        <end position="259"/>
    </location>
</feature>
<dbReference type="PANTHER" id="PTHR30388:SF6">
    <property type="entry name" value="XANTHINE DEHYDROGENASE SUBUNIT A-RELATED"/>
    <property type="match status" value="1"/>
</dbReference>
<dbReference type="InterPro" id="IPR003777">
    <property type="entry name" value="XdhC_CoxI"/>
</dbReference>
<dbReference type="InterPro" id="IPR027051">
    <property type="entry name" value="XdhC_Rossmann_dom"/>
</dbReference>
<evidence type="ECO:0000259" key="1">
    <source>
        <dbReference type="Pfam" id="PF02625"/>
    </source>
</evidence>
<dbReference type="InterPro" id="IPR036291">
    <property type="entry name" value="NAD(P)-bd_dom_sf"/>
</dbReference>
<accession>A0A3Q8XNK0</accession>
<gene>
    <name evidence="3" type="primary">xdhC</name>
    <name evidence="3" type="ORF">D5400_10465</name>
</gene>
<evidence type="ECO:0000313" key="4">
    <source>
        <dbReference type="Proteomes" id="UP000268192"/>
    </source>
</evidence>
<name>A0A3Q8XNK0_9HYPH</name>
<dbReference type="Gene3D" id="3.40.50.720">
    <property type="entry name" value="NAD(P)-binding Rossmann-like Domain"/>
    <property type="match status" value="1"/>
</dbReference>
<dbReference type="PANTHER" id="PTHR30388">
    <property type="entry name" value="ALDEHYDE OXIDOREDUCTASE MOLYBDENUM COFACTOR ASSEMBLY PROTEIN"/>
    <property type="match status" value="1"/>
</dbReference>
<organism evidence="3 4">
    <name type="scientific">Georhizobium profundi</name>
    <dbReference type="NCBI Taxonomy" id="2341112"/>
    <lineage>
        <taxon>Bacteria</taxon>
        <taxon>Pseudomonadati</taxon>
        <taxon>Pseudomonadota</taxon>
        <taxon>Alphaproteobacteria</taxon>
        <taxon>Hyphomicrobiales</taxon>
        <taxon>Rhizobiaceae</taxon>
        <taxon>Georhizobium</taxon>
    </lineage>
</organism>
<dbReference type="Proteomes" id="UP000268192">
    <property type="component" value="Chromosome"/>
</dbReference>
<dbReference type="EMBL" id="CP032509">
    <property type="protein sequence ID" value="AZN71643.1"/>
    <property type="molecule type" value="Genomic_DNA"/>
</dbReference>
<evidence type="ECO:0000313" key="3">
    <source>
        <dbReference type="EMBL" id="AZN71643.1"/>
    </source>
</evidence>
<dbReference type="InterPro" id="IPR052698">
    <property type="entry name" value="MoCofactor_Util/Proc"/>
</dbReference>
<dbReference type="SUPFAM" id="SSF51735">
    <property type="entry name" value="NAD(P)-binding Rossmann-fold domains"/>
    <property type="match status" value="1"/>
</dbReference>
<dbReference type="KEGG" id="abaw:D5400_10465"/>
<dbReference type="RefSeq" id="WP_126009954.1">
    <property type="nucleotide sequence ID" value="NZ_CP032509.1"/>
</dbReference>
<dbReference type="InterPro" id="IPR014308">
    <property type="entry name" value="Xanthine_DH_XdhC"/>
</dbReference>
<protein>
    <submittedName>
        <fullName evidence="3">Xanthine dehydrogenase accessory protein XdhC</fullName>
    </submittedName>
</protein>
<feature type="domain" description="XdhC- CoxI" evidence="1">
    <location>
        <begin position="12"/>
        <end position="71"/>
    </location>
</feature>
<dbReference type="Pfam" id="PF02625">
    <property type="entry name" value="XdhC_CoxI"/>
    <property type="match status" value="1"/>
</dbReference>
<sequence length="266" mass="28100">MITSEMARGFIEAEGAAVLVTIIEARGSAPREAGAWMLVGQRGILNTIGGGQLEFAAIAHARAILAGEQAEMRLDVPLGPAIGQCCGGHVSLEFRALTDSEDSEVHERVAADLAARPHVYLFGAGHVGRALAHALSLLPFRTIIVETRRETLIDLPEAIETKLTPLPEEVVASAPAGAAFVVFTHEHALDFLVTKSALERGDAAYVGMIGSDTKRAIFQSAFRRDGGNPQRLEALTCPIGAKLSDKRPEIIAALVAAELVAVLASK</sequence>